<dbReference type="PANTHER" id="PTHR30307">
    <property type="entry name" value="S-ADENOSYLMETHIONINE:TRNA RIBOSYLTRANSFERASE-ISOMERASE"/>
    <property type="match status" value="1"/>
</dbReference>
<evidence type="ECO:0000256" key="4">
    <source>
        <dbReference type="ARBA" id="ARBA00022785"/>
    </source>
</evidence>
<proteinExistence type="inferred from homology"/>
<dbReference type="HAMAP" id="MF_00113">
    <property type="entry name" value="QueA"/>
    <property type="match status" value="1"/>
</dbReference>
<dbReference type="GO" id="GO:0005737">
    <property type="term" value="C:cytoplasm"/>
    <property type="evidence" value="ECO:0007669"/>
    <property type="project" value="UniProtKB-SubCell"/>
</dbReference>
<sequence length="348" mass="39491">MNEQDLLLSKYDFDLPKELIATRPVAGRHHSKLLVYKVKSNEVIHDEFRNISNYIPKSSLLVVNQSKVFPCRLMGTKSTGGKCEIFILDIEKNAEGLREVLIKTTSKKRLEQEFFFEDGLVAKLKKIEEGQFFVEFNLDDLGSYLESHGKIPIPPYIRNGQSDEQDKSDYQTVFAKDTGSVAAPTAGLHFTEDVFADLRAKEIERAEVTLHVGLGTFAPVKTDNLKDHNMHTERYFVDVENLKKLKSHKSIFAVGTTSLRVLESCHDGSDFVIEPNVIKETNIFLHPGVEVKSISGLLTNFHLPKSTLLMLVSSLIGREKTLELYKTAIENEYRFFSYGDAMLILRDQ</sequence>
<evidence type="ECO:0000256" key="3">
    <source>
        <dbReference type="ARBA" id="ARBA00022691"/>
    </source>
</evidence>
<dbReference type="InterPro" id="IPR003699">
    <property type="entry name" value="QueA"/>
</dbReference>
<reference evidence="7" key="1">
    <citation type="journal article" date="2017" name="Proc. Natl. Acad. Sci. U.S.A.">
        <title>Simulation of Deepwater Horizon oil plume reveals substrate specialization within a complex community of hydrocarbon-degraders.</title>
        <authorList>
            <person name="Hu P."/>
            <person name="Dubinsky E.A."/>
            <person name="Probst A.J."/>
            <person name="Wang J."/>
            <person name="Sieber C.M.K."/>
            <person name="Tom L.M."/>
            <person name="Gardinali P."/>
            <person name="Banfield J.F."/>
            <person name="Atlas R.M."/>
            <person name="Andersen G.L."/>
        </authorList>
    </citation>
    <scope>NUCLEOTIDE SEQUENCE [LARGE SCALE GENOMIC DNA]</scope>
</reference>
<dbReference type="NCBIfam" id="TIGR00113">
    <property type="entry name" value="queA"/>
    <property type="match status" value="1"/>
</dbReference>
<comment type="catalytic activity">
    <reaction evidence="5">
        <text>7-aminomethyl-7-carbaguanosine(34) in tRNA + S-adenosyl-L-methionine = epoxyqueuosine(34) in tRNA + adenine + L-methionine + 2 H(+)</text>
        <dbReference type="Rhea" id="RHEA:32155"/>
        <dbReference type="Rhea" id="RHEA-COMP:10342"/>
        <dbReference type="Rhea" id="RHEA-COMP:18582"/>
        <dbReference type="ChEBI" id="CHEBI:15378"/>
        <dbReference type="ChEBI" id="CHEBI:16708"/>
        <dbReference type="ChEBI" id="CHEBI:57844"/>
        <dbReference type="ChEBI" id="CHEBI:59789"/>
        <dbReference type="ChEBI" id="CHEBI:82833"/>
        <dbReference type="ChEBI" id="CHEBI:194443"/>
        <dbReference type="EC" id="2.4.99.17"/>
    </reaction>
</comment>
<dbReference type="Gene3D" id="2.40.10.240">
    <property type="entry name" value="QueA-like"/>
    <property type="match status" value="1"/>
</dbReference>
<dbReference type="InterPro" id="IPR036100">
    <property type="entry name" value="QueA_sf"/>
</dbReference>
<dbReference type="NCBIfam" id="NF001140">
    <property type="entry name" value="PRK00147.1"/>
    <property type="match status" value="1"/>
</dbReference>
<keyword evidence="4 5" id="KW-0671">Queuosine biosynthesis</keyword>
<gene>
    <name evidence="5" type="primary">queA</name>
    <name evidence="6" type="ORF">A9Q84_13335</name>
</gene>
<dbReference type="GO" id="GO:0008616">
    <property type="term" value="P:tRNA queuosine(34) biosynthetic process"/>
    <property type="evidence" value="ECO:0007669"/>
    <property type="project" value="UniProtKB-UniRule"/>
</dbReference>
<evidence type="ECO:0000313" key="7">
    <source>
        <dbReference type="Proteomes" id="UP000196531"/>
    </source>
</evidence>
<dbReference type="AlphaFoldDB" id="A0A1Y5F8U7"/>
<comment type="pathway">
    <text evidence="5">tRNA modification; tRNA-queuosine biosynthesis.</text>
</comment>
<dbReference type="Pfam" id="PF02547">
    <property type="entry name" value="Queuosine_synth"/>
    <property type="match status" value="1"/>
</dbReference>
<keyword evidence="1 5" id="KW-0963">Cytoplasm</keyword>
<evidence type="ECO:0000313" key="6">
    <source>
        <dbReference type="EMBL" id="OUR97303.1"/>
    </source>
</evidence>
<dbReference type="Gene3D" id="3.40.1780.10">
    <property type="entry name" value="QueA-like"/>
    <property type="match status" value="1"/>
</dbReference>
<keyword evidence="6" id="KW-0413">Isomerase</keyword>
<evidence type="ECO:0000256" key="1">
    <source>
        <dbReference type="ARBA" id="ARBA00022490"/>
    </source>
</evidence>
<evidence type="ECO:0000256" key="5">
    <source>
        <dbReference type="HAMAP-Rule" id="MF_00113"/>
    </source>
</evidence>
<dbReference type="PANTHER" id="PTHR30307:SF0">
    <property type="entry name" value="S-ADENOSYLMETHIONINE:TRNA RIBOSYLTRANSFERASE-ISOMERASE"/>
    <property type="match status" value="1"/>
</dbReference>
<evidence type="ECO:0000256" key="2">
    <source>
        <dbReference type="ARBA" id="ARBA00022679"/>
    </source>
</evidence>
<dbReference type="Proteomes" id="UP000196531">
    <property type="component" value="Unassembled WGS sequence"/>
</dbReference>
<name>A0A1Y5F8U7_9BACT</name>
<accession>A0A1Y5F8U7</accession>
<dbReference type="EC" id="2.4.99.17" evidence="5"/>
<dbReference type="InterPro" id="IPR042118">
    <property type="entry name" value="QueA_dom1"/>
</dbReference>
<protein>
    <recommendedName>
        <fullName evidence="5">S-adenosylmethionine:tRNA ribosyltransferase-isomerase</fullName>
        <ecNumber evidence="5">2.4.99.17</ecNumber>
    </recommendedName>
    <alternativeName>
        <fullName evidence="5">Queuosine biosynthesis protein QueA</fullName>
    </alternativeName>
</protein>
<comment type="function">
    <text evidence="5">Transfers and isomerizes the ribose moiety from AdoMet to the 7-aminomethyl group of 7-deazaguanine (preQ1-tRNA) to give epoxyqueuosine (oQ-tRNA).</text>
</comment>
<dbReference type="GO" id="GO:0051075">
    <property type="term" value="F:S-adenosylmethionine:tRNA ribosyltransferase-isomerase activity"/>
    <property type="evidence" value="ECO:0007669"/>
    <property type="project" value="UniProtKB-EC"/>
</dbReference>
<dbReference type="UniPathway" id="UPA00392"/>
<dbReference type="EMBL" id="MAAO01000006">
    <property type="protein sequence ID" value="OUR97303.1"/>
    <property type="molecule type" value="Genomic_DNA"/>
</dbReference>
<comment type="subunit">
    <text evidence="5">Monomer.</text>
</comment>
<dbReference type="InterPro" id="IPR042119">
    <property type="entry name" value="QueA_dom2"/>
</dbReference>
<keyword evidence="3 5" id="KW-0949">S-adenosyl-L-methionine</keyword>
<organism evidence="6 7">
    <name type="scientific">Halobacteriovorax marinus</name>
    <dbReference type="NCBI Taxonomy" id="97084"/>
    <lineage>
        <taxon>Bacteria</taxon>
        <taxon>Pseudomonadati</taxon>
        <taxon>Bdellovibrionota</taxon>
        <taxon>Bacteriovoracia</taxon>
        <taxon>Bacteriovoracales</taxon>
        <taxon>Halobacteriovoraceae</taxon>
        <taxon>Halobacteriovorax</taxon>
    </lineage>
</organism>
<keyword evidence="2 5" id="KW-0808">Transferase</keyword>
<comment type="caution">
    <text evidence="6">The sequence shown here is derived from an EMBL/GenBank/DDBJ whole genome shotgun (WGS) entry which is preliminary data.</text>
</comment>
<comment type="subcellular location">
    <subcellularLocation>
        <location evidence="5">Cytoplasm</location>
    </subcellularLocation>
</comment>
<comment type="similarity">
    <text evidence="5">Belongs to the QueA family.</text>
</comment>
<dbReference type="SUPFAM" id="SSF111337">
    <property type="entry name" value="QueA-like"/>
    <property type="match status" value="1"/>
</dbReference>